<organism evidence="2 3">
    <name type="scientific">Angiostrongylus cantonensis</name>
    <name type="common">Rat lungworm</name>
    <dbReference type="NCBI Taxonomy" id="6313"/>
    <lineage>
        <taxon>Eukaryota</taxon>
        <taxon>Metazoa</taxon>
        <taxon>Ecdysozoa</taxon>
        <taxon>Nematoda</taxon>
        <taxon>Chromadorea</taxon>
        <taxon>Rhabditida</taxon>
        <taxon>Rhabditina</taxon>
        <taxon>Rhabditomorpha</taxon>
        <taxon>Strongyloidea</taxon>
        <taxon>Metastrongylidae</taxon>
        <taxon>Angiostrongylus</taxon>
    </lineage>
</organism>
<dbReference type="InterPro" id="IPR010989">
    <property type="entry name" value="SNARE"/>
</dbReference>
<dbReference type="Pfam" id="PF00804">
    <property type="entry name" value="Syntaxin"/>
    <property type="match status" value="1"/>
</dbReference>
<name>A0A0K0D5T5_ANGCA</name>
<reference evidence="2" key="1">
    <citation type="submission" date="2012-09" db="EMBL/GenBank/DDBJ databases">
        <authorList>
            <person name="Martin A.A."/>
        </authorList>
    </citation>
    <scope>NUCLEOTIDE SEQUENCE</scope>
</reference>
<evidence type="ECO:0000313" key="2">
    <source>
        <dbReference type="Proteomes" id="UP000035642"/>
    </source>
</evidence>
<keyword evidence="2" id="KW-1185">Reference proteome</keyword>
<dbReference type="AlphaFoldDB" id="A0A0K0D5T5"/>
<reference evidence="3" key="2">
    <citation type="submission" date="2017-02" db="UniProtKB">
        <authorList>
            <consortium name="WormBaseParasite"/>
        </authorList>
    </citation>
    <scope>IDENTIFICATION</scope>
</reference>
<proteinExistence type="predicted"/>
<dbReference type="InterPro" id="IPR006011">
    <property type="entry name" value="Syntaxin_N"/>
</dbReference>
<accession>A0A0K0D5T5</accession>
<dbReference type="GO" id="GO:0016192">
    <property type="term" value="P:vesicle-mediated transport"/>
    <property type="evidence" value="ECO:0007669"/>
    <property type="project" value="InterPro"/>
</dbReference>
<evidence type="ECO:0000313" key="3">
    <source>
        <dbReference type="WBParaSite" id="ACAC_0000543001-mRNA-1"/>
    </source>
</evidence>
<dbReference type="Proteomes" id="UP000035642">
    <property type="component" value="Unassembled WGS sequence"/>
</dbReference>
<dbReference type="GO" id="GO:0016020">
    <property type="term" value="C:membrane"/>
    <property type="evidence" value="ECO:0007669"/>
    <property type="project" value="InterPro"/>
</dbReference>
<dbReference type="WBParaSite" id="ACAC_0000543001-mRNA-1">
    <property type="protein sequence ID" value="ACAC_0000543001-mRNA-1"/>
    <property type="gene ID" value="ACAC_0000543001"/>
</dbReference>
<dbReference type="SUPFAM" id="SSF47661">
    <property type="entry name" value="t-snare proteins"/>
    <property type="match status" value="1"/>
</dbReference>
<feature type="domain" description="Syntaxin N-terminal" evidence="1">
    <location>
        <begin position="2"/>
        <end position="133"/>
    </location>
</feature>
<sequence>LDDLQSEIDNLRQKQHRILALAIADQSEKDVLEDQIVKIRRKTCDLRKMVNEVDNEFNEFAKVCESSGEVRIRQNQVDLLRRKLRDLIIRFNDTHADYRSRVSVRVRRHLHAVGENITEEEADKIIDSAGSDEVAEGKFLRRPCSVDHAVREWVVSGVKSPKISTDRFDYRIAGEQEEFLTTGTTRSVNETLKKAILPKRQLRLCCMCIIVWKKKNEKCSRLRNDIAKFVQYLYFANVLLGSYPFGFFRRE</sequence>
<dbReference type="STRING" id="6313.A0A0K0D5T5"/>
<evidence type="ECO:0000259" key="1">
    <source>
        <dbReference type="Pfam" id="PF00804"/>
    </source>
</evidence>
<protein>
    <submittedName>
        <fullName evidence="3">SynN domain-containing protein</fullName>
    </submittedName>
</protein>
<dbReference type="Gene3D" id="1.20.58.70">
    <property type="match status" value="1"/>
</dbReference>